<feature type="region of interest" description="Disordered" evidence="1">
    <location>
        <begin position="1"/>
        <end position="95"/>
    </location>
</feature>
<sequence length="95" mass="10740">MWIGRHPYEKRKPPYARKLRAMPHSVDPCSSVSQQWYQSQATRGRSSLQRGARRGSGVGRKDGRPLARRLPVGKGSCHLRRDNGDNSDTVRVKEG</sequence>
<protein>
    <submittedName>
        <fullName evidence="2">Uncharacterized protein</fullName>
    </submittedName>
</protein>
<dbReference type="EMBL" id="AMZH03001675">
    <property type="protein sequence ID" value="RRT78445.1"/>
    <property type="molecule type" value="Genomic_DNA"/>
</dbReference>
<feature type="compositionally biased region" description="Polar residues" evidence="1">
    <location>
        <begin position="28"/>
        <end position="49"/>
    </location>
</feature>
<organism evidence="2 3">
    <name type="scientific">Ensete ventricosum</name>
    <name type="common">Abyssinian banana</name>
    <name type="synonym">Musa ensete</name>
    <dbReference type="NCBI Taxonomy" id="4639"/>
    <lineage>
        <taxon>Eukaryota</taxon>
        <taxon>Viridiplantae</taxon>
        <taxon>Streptophyta</taxon>
        <taxon>Embryophyta</taxon>
        <taxon>Tracheophyta</taxon>
        <taxon>Spermatophyta</taxon>
        <taxon>Magnoliopsida</taxon>
        <taxon>Liliopsida</taxon>
        <taxon>Zingiberales</taxon>
        <taxon>Musaceae</taxon>
        <taxon>Ensete</taxon>
    </lineage>
</organism>
<dbReference type="Proteomes" id="UP000287651">
    <property type="component" value="Unassembled WGS sequence"/>
</dbReference>
<gene>
    <name evidence="2" type="ORF">B296_00009101</name>
</gene>
<feature type="compositionally biased region" description="Basic and acidic residues" evidence="1">
    <location>
        <begin position="79"/>
        <end position="95"/>
    </location>
</feature>
<evidence type="ECO:0000313" key="2">
    <source>
        <dbReference type="EMBL" id="RRT78445.1"/>
    </source>
</evidence>
<dbReference type="AlphaFoldDB" id="A0A427AQG6"/>
<feature type="compositionally biased region" description="Basic and acidic residues" evidence="1">
    <location>
        <begin position="1"/>
        <end position="12"/>
    </location>
</feature>
<evidence type="ECO:0000313" key="3">
    <source>
        <dbReference type="Proteomes" id="UP000287651"/>
    </source>
</evidence>
<proteinExistence type="predicted"/>
<accession>A0A427AQG6</accession>
<name>A0A427AQG6_ENSVE</name>
<comment type="caution">
    <text evidence="2">The sequence shown here is derived from an EMBL/GenBank/DDBJ whole genome shotgun (WGS) entry which is preliminary data.</text>
</comment>
<evidence type="ECO:0000256" key="1">
    <source>
        <dbReference type="SAM" id="MobiDB-lite"/>
    </source>
</evidence>
<reference evidence="2 3" key="1">
    <citation type="journal article" date="2014" name="Agronomy (Basel)">
        <title>A Draft Genome Sequence for Ensete ventricosum, the Drought-Tolerant Tree Against Hunger.</title>
        <authorList>
            <person name="Harrison J."/>
            <person name="Moore K.A."/>
            <person name="Paszkiewicz K."/>
            <person name="Jones T."/>
            <person name="Grant M."/>
            <person name="Ambacheew D."/>
            <person name="Muzemil S."/>
            <person name="Studholme D.J."/>
        </authorList>
    </citation>
    <scope>NUCLEOTIDE SEQUENCE [LARGE SCALE GENOMIC DNA]</scope>
</reference>